<evidence type="ECO:0000256" key="6">
    <source>
        <dbReference type="ARBA" id="ARBA00022692"/>
    </source>
</evidence>
<keyword evidence="9 12" id="KW-0472">Membrane</keyword>
<dbReference type="Pfam" id="PF03901">
    <property type="entry name" value="Glyco_transf_22"/>
    <property type="match status" value="1"/>
</dbReference>
<gene>
    <name evidence="13" type="ORF">C8Q69DRAFT_509199</name>
</gene>
<feature type="transmembrane region" description="Helical" evidence="12">
    <location>
        <begin position="150"/>
        <end position="168"/>
    </location>
</feature>
<feature type="transmembrane region" description="Helical" evidence="12">
    <location>
        <begin position="304"/>
        <end position="321"/>
    </location>
</feature>
<comment type="subcellular location">
    <subcellularLocation>
        <location evidence="1 12">Endoplasmic reticulum membrane</location>
        <topology evidence="1 12">Multi-pass membrane protein</topology>
    </subcellularLocation>
</comment>
<evidence type="ECO:0000256" key="8">
    <source>
        <dbReference type="ARBA" id="ARBA00022989"/>
    </source>
</evidence>
<evidence type="ECO:0000256" key="2">
    <source>
        <dbReference type="ARBA" id="ARBA00004922"/>
    </source>
</evidence>
<dbReference type="STRING" id="264951.A0A443HN49"/>
<keyword evidence="7 12" id="KW-0256">Endoplasmic reticulum</keyword>
<dbReference type="EMBL" id="RCNU01000010">
    <property type="protein sequence ID" value="RWQ93248.1"/>
    <property type="molecule type" value="Genomic_DNA"/>
</dbReference>
<dbReference type="EC" id="2.4.1.-" evidence="12"/>
<keyword evidence="6 12" id="KW-0812">Transmembrane</keyword>
<feature type="transmembrane region" description="Helical" evidence="12">
    <location>
        <begin position="220"/>
        <end position="241"/>
    </location>
</feature>
<feature type="transmembrane region" description="Helical" evidence="12">
    <location>
        <begin position="277"/>
        <end position="297"/>
    </location>
</feature>
<name>A0A443HN49_BYSSP</name>
<evidence type="ECO:0000313" key="13">
    <source>
        <dbReference type="EMBL" id="RWQ93248.1"/>
    </source>
</evidence>
<comment type="catalytic activity">
    <reaction evidence="11">
        <text>an alpha-D-Man-(1-&gt;2)-alpha-D-Man-(1-&gt;2)-alpha-D-Man-(1-&gt;3)-[alpha-D-Man-(1-&gt;2)-alpha-D-Man-(1-&gt;3)-alpha-D-Man-(1-&gt;6)]-beta-D-Man-(1-&gt;4)-beta-D-GlcNAc-(1-&gt;4)-alpha-D-GlcNAc-diphospho-di-trans,poly-cis-dolichol + a di-trans,poly-cis-dolichyl beta-D-mannosyl phosphate = an alpha-D-Man-(1-&gt;2)-alpha-D-Man-(1-&gt;2)-alpha-D-Man-(1-&gt;3)-[alpha-D-Man-(1-&gt;2)-alpha-D-Man-(1-&gt;3)-[alpha-D-Man-(1-&gt;6)]-alpha-D-Man-(1-&gt;6)]-beta-D-Man-(1-&gt;4)-beta-D-GlcNAc-(1-&gt;4)-alpha-D-GlcNAc-diphospho-di-trans,poly-cis-dolichol + a di-trans,poly-cis-dolichyl phosphate + H(+)</text>
        <dbReference type="Rhea" id="RHEA:29535"/>
        <dbReference type="Rhea" id="RHEA-COMP:19498"/>
        <dbReference type="Rhea" id="RHEA-COMP:19501"/>
        <dbReference type="Rhea" id="RHEA-COMP:19518"/>
        <dbReference type="Rhea" id="RHEA-COMP:19519"/>
        <dbReference type="ChEBI" id="CHEBI:15378"/>
        <dbReference type="ChEBI" id="CHEBI:57683"/>
        <dbReference type="ChEBI" id="CHEBI:58211"/>
        <dbReference type="ChEBI" id="CHEBI:132517"/>
        <dbReference type="ChEBI" id="CHEBI:132519"/>
        <dbReference type="EC" id="2.4.1.260"/>
    </reaction>
    <physiologicalReaction direction="left-to-right" evidence="11">
        <dbReference type="Rhea" id="RHEA:29536"/>
    </physiologicalReaction>
</comment>
<comment type="caution">
    <text evidence="13">The sequence shown here is derived from an EMBL/GenBank/DDBJ whole genome shotgun (WGS) entry which is preliminary data.</text>
</comment>
<dbReference type="GO" id="GO:0052917">
    <property type="term" value="F:dol-P-Man:Man(7)GlcNAc(2)-PP-Dol alpha-1,6-mannosyltransferase activity"/>
    <property type="evidence" value="ECO:0007669"/>
    <property type="project" value="UniProtKB-EC"/>
</dbReference>
<dbReference type="GO" id="GO:0005789">
    <property type="term" value="C:endoplasmic reticulum membrane"/>
    <property type="evidence" value="ECO:0007669"/>
    <property type="project" value="UniProtKB-SubCell"/>
</dbReference>
<sequence length="572" mass="64692">MARDFDILLLGSIPALILLHLLVSPYTKVEESFHVQAIHDIVTYGIPSGNATVFFQKHYDHFSFPGAVPRTFVGALALSGISRPFIWLNENVDKQFLARGLLGLFNAYALLTYASGVRRAFGNTAATWYLLFQASQFHVIYYASRTLSNMFAFGITTLALGYLLPEPIPPEQYRKRARLALYLLTISGIIFRSEIAILLGVQTIFLFLTGRIRIRQEIVPAGLCGLLIGLTITVGIDSFFWQQYPMWPEFEAFKFNVISGQASAWGTHPWHFYFTSALPRLLLNPMTYVVCIPFSVLHPSIRSSSLYVLLPSLIYIAIYSFQPHKEWRFIVYAVPPLTTAAAIGSSYIWTHRAKTLIYRIQCILLILSTLFAFTISNLVLLPASSANYPGAHALNALHKHAHNSQQVINVHLGNLACQTGVTRFLEMPPPASPLFTLPGSPDGSIPSLRSGSTRWIYDKTEDKQRKEKRSFWSLIDYALVEPHEERRVMASSRDGDKWRVVDVVDGFAGVRVLRPGQAPEGHVEDDIVRYVLGDEGVKCWNRVRGMLRKYVTRGWWVEVRMEPKITIMKHVR</sequence>
<accession>A0A443HN49</accession>
<dbReference type="UniPathway" id="UPA00378"/>
<keyword evidence="8 12" id="KW-1133">Transmembrane helix</keyword>
<dbReference type="InterPro" id="IPR005599">
    <property type="entry name" value="GPI_mannosylTrfase"/>
</dbReference>
<evidence type="ECO:0000256" key="7">
    <source>
        <dbReference type="ARBA" id="ARBA00022824"/>
    </source>
</evidence>
<feature type="transmembrane region" description="Helical" evidence="12">
    <location>
        <begin position="327"/>
        <end position="350"/>
    </location>
</feature>
<dbReference type="VEuPathDB" id="FungiDB:C8Q69DRAFT_509199"/>
<keyword evidence="5 13" id="KW-0808">Transferase</keyword>
<dbReference type="AlphaFoldDB" id="A0A443HN49"/>
<feature type="transmembrane region" description="Helical" evidence="12">
    <location>
        <begin position="362"/>
        <end position="381"/>
    </location>
</feature>
<feature type="transmembrane region" description="Helical" evidence="12">
    <location>
        <begin position="96"/>
        <end position="114"/>
    </location>
</feature>
<dbReference type="PANTHER" id="PTHR22760">
    <property type="entry name" value="GLYCOSYLTRANSFERASE"/>
    <property type="match status" value="1"/>
</dbReference>
<evidence type="ECO:0000256" key="9">
    <source>
        <dbReference type="ARBA" id="ARBA00023136"/>
    </source>
</evidence>
<evidence type="ECO:0000256" key="5">
    <source>
        <dbReference type="ARBA" id="ARBA00022679"/>
    </source>
</evidence>
<comment type="pathway">
    <text evidence="2">Protein modification; protein glycosylation.</text>
</comment>
<comment type="similarity">
    <text evidence="3 12">Belongs to the glycosyltransferase 22 family.</text>
</comment>
<feature type="transmembrane region" description="Helical" evidence="12">
    <location>
        <begin position="180"/>
        <end position="208"/>
    </location>
</feature>
<evidence type="ECO:0000256" key="4">
    <source>
        <dbReference type="ARBA" id="ARBA00022676"/>
    </source>
</evidence>
<evidence type="ECO:0000256" key="12">
    <source>
        <dbReference type="RuleBase" id="RU363075"/>
    </source>
</evidence>
<proteinExistence type="inferred from homology"/>
<evidence type="ECO:0000256" key="10">
    <source>
        <dbReference type="ARBA" id="ARBA00044721"/>
    </source>
</evidence>
<evidence type="ECO:0000256" key="1">
    <source>
        <dbReference type="ARBA" id="ARBA00004477"/>
    </source>
</evidence>
<evidence type="ECO:0000313" key="14">
    <source>
        <dbReference type="Proteomes" id="UP000283841"/>
    </source>
</evidence>
<feature type="transmembrane region" description="Helical" evidence="12">
    <location>
        <begin position="7"/>
        <end position="26"/>
    </location>
</feature>
<comment type="function">
    <text evidence="10">Mannosyltransferase that operates in the biosynthetic pathway of dolichol-linked oligosaccharides, the glycan precursors employed in protein asparagine (N)-glycosylation. The assembly of dolichol-linked oligosaccharides begins on the cytosolic side of the endoplasmic reticulum membrane and finishes in its lumen. The sequential addition of sugars to dolichol pyrophosphate produces dolichol-linked oligosaccharides containing fourteen sugars, including two GlcNAcs, nine mannoses and three glucoses. Once assembled, the oligosaccharide is transferred from the lipid to nascent proteins by oligosaccharyltransferases. In the lumen of the endoplasmic reticulum, adds the eighth mannose residue in an alpha-1,6 linkage onto Man(7)GlcNAc(2)-PP-dolichol to produce Man(8)GlcNAc(2)-PP-dolichol.</text>
</comment>
<dbReference type="RefSeq" id="XP_028482893.1">
    <property type="nucleotide sequence ID" value="XM_028633073.1"/>
</dbReference>
<dbReference type="Proteomes" id="UP000283841">
    <property type="component" value="Unassembled WGS sequence"/>
</dbReference>
<dbReference type="GO" id="GO:0006487">
    <property type="term" value="P:protein N-linked glycosylation"/>
    <property type="evidence" value="ECO:0007669"/>
    <property type="project" value="TreeGrafter"/>
</dbReference>
<evidence type="ECO:0000256" key="3">
    <source>
        <dbReference type="ARBA" id="ARBA00007063"/>
    </source>
</evidence>
<dbReference type="GeneID" id="39602350"/>
<protein>
    <recommendedName>
        <fullName evidence="12">Mannosyltransferase</fullName>
        <ecNumber evidence="12">2.4.1.-</ecNumber>
    </recommendedName>
</protein>
<evidence type="ECO:0000256" key="11">
    <source>
        <dbReference type="ARBA" id="ARBA00048899"/>
    </source>
</evidence>
<dbReference type="PANTHER" id="PTHR22760:SF1">
    <property type="entry name" value="DOL-P-MAN:MAN(7)GLCNAC(2)-PP-DOL ALPHA-1,6-MANNOSYLTRANSFERASE"/>
    <property type="match status" value="1"/>
</dbReference>
<organism evidence="13 14">
    <name type="scientific">Byssochlamys spectabilis</name>
    <name type="common">Paecilomyces variotii</name>
    <dbReference type="NCBI Taxonomy" id="264951"/>
    <lineage>
        <taxon>Eukaryota</taxon>
        <taxon>Fungi</taxon>
        <taxon>Dikarya</taxon>
        <taxon>Ascomycota</taxon>
        <taxon>Pezizomycotina</taxon>
        <taxon>Eurotiomycetes</taxon>
        <taxon>Eurotiomycetidae</taxon>
        <taxon>Eurotiales</taxon>
        <taxon>Thermoascaceae</taxon>
        <taxon>Paecilomyces</taxon>
    </lineage>
</organism>
<keyword evidence="4 12" id="KW-0328">Glycosyltransferase</keyword>
<reference evidence="13 14" key="1">
    <citation type="journal article" date="2018" name="Front. Microbiol.">
        <title>Genomic and genetic insights into a cosmopolitan fungus, Paecilomyces variotii (Eurotiales).</title>
        <authorList>
            <person name="Urquhart A.S."/>
            <person name="Mondo S.J."/>
            <person name="Makela M.R."/>
            <person name="Hane J.K."/>
            <person name="Wiebenga A."/>
            <person name="He G."/>
            <person name="Mihaltcheva S."/>
            <person name="Pangilinan J."/>
            <person name="Lipzen A."/>
            <person name="Barry K."/>
            <person name="de Vries R.P."/>
            <person name="Grigoriev I.V."/>
            <person name="Idnurm A."/>
        </authorList>
    </citation>
    <scope>NUCLEOTIDE SEQUENCE [LARGE SCALE GENOMIC DNA]</scope>
    <source>
        <strain evidence="13 14">CBS 101075</strain>
    </source>
</reference>
<keyword evidence="14" id="KW-1185">Reference proteome</keyword>